<dbReference type="RefSeq" id="WP_148071598.1">
    <property type="nucleotide sequence ID" value="NZ_CP042913.1"/>
</dbReference>
<gene>
    <name evidence="1" type="ORF">Pr1d_00200</name>
</gene>
<dbReference type="AlphaFoldDB" id="A0A5B9Q4T7"/>
<dbReference type="Proteomes" id="UP000323917">
    <property type="component" value="Chromosome"/>
</dbReference>
<proteinExistence type="predicted"/>
<evidence type="ECO:0000313" key="1">
    <source>
        <dbReference type="EMBL" id="QEG32760.1"/>
    </source>
</evidence>
<dbReference type="OrthoDB" id="9814566at2"/>
<sequence>MDDDLSYICGSCGEEIVIPFDPSQGTRQEYVEDCPVCCHPNLIRIEVEPAGHIIISSELE</sequence>
<evidence type="ECO:0008006" key="3">
    <source>
        <dbReference type="Google" id="ProtNLM"/>
    </source>
</evidence>
<protein>
    <recommendedName>
        <fullName evidence="3">CPXCG motif-containing cysteine-rich protein</fullName>
    </recommendedName>
</protein>
<dbReference type="KEGG" id="bgok:Pr1d_00200"/>
<accession>A0A5B9Q4T7</accession>
<dbReference type="InterPro" id="IPR025990">
    <property type="entry name" value="zinc_ribbon_bacterial"/>
</dbReference>
<name>A0A5B9Q4T7_9BACT</name>
<evidence type="ECO:0000313" key="2">
    <source>
        <dbReference type="Proteomes" id="UP000323917"/>
    </source>
</evidence>
<keyword evidence="2" id="KW-1185">Reference proteome</keyword>
<organism evidence="1 2">
    <name type="scientific">Bythopirellula goksoeyrii</name>
    <dbReference type="NCBI Taxonomy" id="1400387"/>
    <lineage>
        <taxon>Bacteria</taxon>
        <taxon>Pseudomonadati</taxon>
        <taxon>Planctomycetota</taxon>
        <taxon>Planctomycetia</taxon>
        <taxon>Pirellulales</taxon>
        <taxon>Lacipirellulaceae</taxon>
        <taxon>Bythopirellula</taxon>
    </lineage>
</organism>
<dbReference type="EMBL" id="CP042913">
    <property type="protein sequence ID" value="QEG32760.1"/>
    <property type="molecule type" value="Genomic_DNA"/>
</dbReference>
<dbReference type="Pfam" id="PF14255">
    <property type="entry name" value="Zn_ribbon_21"/>
    <property type="match status" value="1"/>
</dbReference>
<reference evidence="1 2" key="1">
    <citation type="submission" date="2019-08" db="EMBL/GenBank/DDBJ databases">
        <title>Deep-cultivation of Planctomycetes and their phenomic and genomic characterization uncovers novel biology.</title>
        <authorList>
            <person name="Wiegand S."/>
            <person name="Jogler M."/>
            <person name="Boedeker C."/>
            <person name="Pinto D."/>
            <person name="Vollmers J."/>
            <person name="Rivas-Marin E."/>
            <person name="Kohn T."/>
            <person name="Peeters S.H."/>
            <person name="Heuer A."/>
            <person name="Rast P."/>
            <person name="Oberbeckmann S."/>
            <person name="Bunk B."/>
            <person name="Jeske O."/>
            <person name="Meyerdierks A."/>
            <person name="Storesund J.E."/>
            <person name="Kallscheuer N."/>
            <person name="Luecker S."/>
            <person name="Lage O.M."/>
            <person name="Pohl T."/>
            <person name="Merkel B.J."/>
            <person name="Hornburger P."/>
            <person name="Mueller R.-W."/>
            <person name="Bruemmer F."/>
            <person name="Labrenz M."/>
            <person name="Spormann A.M."/>
            <person name="Op den Camp H."/>
            <person name="Overmann J."/>
            <person name="Amann R."/>
            <person name="Jetten M.S.M."/>
            <person name="Mascher T."/>
            <person name="Medema M.H."/>
            <person name="Devos D.P."/>
            <person name="Kaster A.-K."/>
            <person name="Ovreas L."/>
            <person name="Rohde M."/>
            <person name="Galperin M.Y."/>
            <person name="Jogler C."/>
        </authorList>
    </citation>
    <scope>NUCLEOTIDE SEQUENCE [LARGE SCALE GENOMIC DNA]</scope>
    <source>
        <strain evidence="1 2">Pr1d</strain>
    </source>
</reference>